<comment type="caution">
    <text evidence="2">The sequence shown here is derived from an EMBL/GenBank/DDBJ whole genome shotgun (WGS) entry which is preliminary data.</text>
</comment>
<name>A0A176VQS7_MARPO</name>
<feature type="compositionally biased region" description="Low complexity" evidence="1">
    <location>
        <begin position="1"/>
        <end position="26"/>
    </location>
</feature>
<protein>
    <submittedName>
        <fullName evidence="2">Uncharacterized protein</fullName>
    </submittedName>
</protein>
<feature type="region of interest" description="Disordered" evidence="1">
    <location>
        <begin position="1"/>
        <end position="51"/>
    </location>
</feature>
<reference evidence="2" key="1">
    <citation type="submission" date="2016-03" db="EMBL/GenBank/DDBJ databases">
        <title>Mechanisms controlling the formation of the plant cell surface in tip-growing cells are functionally conserved among land plants.</title>
        <authorList>
            <person name="Honkanen S."/>
            <person name="Jones V.A."/>
            <person name="Morieri G."/>
            <person name="Champion C."/>
            <person name="Hetherington A.J."/>
            <person name="Kelly S."/>
            <person name="Saint-Marcoux D."/>
            <person name="Proust H."/>
            <person name="Prescott H."/>
            <person name="Dolan L."/>
        </authorList>
    </citation>
    <scope>NUCLEOTIDE SEQUENCE [LARGE SCALE GENOMIC DNA]</scope>
    <source>
        <tissue evidence="2">Whole gametophyte</tissue>
    </source>
</reference>
<dbReference type="EMBL" id="LVLJ01002901">
    <property type="protein sequence ID" value="OAE23264.1"/>
    <property type="molecule type" value="Genomic_DNA"/>
</dbReference>
<keyword evidence="3" id="KW-1185">Reference proteome</keyword>
<accession>A0A176VQS7</accession>
<sequence length="89" mass="9401">MTQVFAKPAPVAAAAETSPAPPANAAQTHRPSVPPTPPTPQKPRTPGTSAETECSVIPAWKLFAAGYTAWLAYLAEIWDSVEELMVEGQ</sequence>
<proteinExistence type="predicted"/>
<dbReference type="Proteomes" id="UP000077202">
    <property type="component" value="Unassembled WGS sequence"/>
</dbReference>
<gene>
    <name evidence="2" type="ORF">AXG93_620s1310</name>
</gene>
<evidence type="ECO:0000313" key="2">
    <source>
        <dbReference type="EMBL" id="OAE23264.1"/>
    </source>
</evidence>
<evidence type="ECO:0000313" key="3">
    <source>
        <dbReference type="Proteomes" id="UP000077202"/>
    </source>
</evidence>
<evidence type="ECO:0000256" key="1">
    <source>
        <dbReference type="SAM" id="MobiDB-lite"/>
    </source>
</evidence>
<feature type="compositionally biased region" description="Pro residues" evidence="1">
    <location>
        <begin position="32"/>
        <end position="43"/>
    </location>
</feature>
<dbReference type="AlphaFoldDB" id="A0A176VQS7"/>
<organism evidence="2 3">
    <name type="scientific">Marchantia polymorpha subsp. ruderalis</name>
    <dbReference type="NCBI Taxonomy" id="1480154"/>
    <lineage>
        <taxon>Eukaryota</taxon>
        <taxon>Viridiplantae</taxon>
        <taxon>Streptophyta</taxon>
        <taxon>Embryophyta</taxon>
        <taxon>Marchantiophyta</taxon>
        <taxon>Marchantiopsida</taxon>
        <taxon>Marchantiidae</taxon>
        <taxon>Marchantiales</taxon>
        <taxon>Marchantiaceae</taxon>
        <taxon>Marchantia</taxon>
    </lineage>
</organism>